<dbReference type="EMBL" id="JARPUR010000002">
    <property type="protein sequence ID" value="KAK4880856.1"/>
    <property type="molecule type" value="Genomic_DNA"/>
</dbReference>
<evidence type="ECO:0000256" key="1">
    <source>
        <dbReference type="SAM" id="MobiDB-lite"/>
    </source>
</evidence>
<dbReference type="SUPFAM" id="SSF50630">
    <property type="entry name" value="Acid proteases"/>
    <property type="match status" value="1"/>
</dbReference>
<organism evidence="2 3">
    <name type="scientific">Aquatica leii</name>
    <dbReference type="NCBI Taxonomy" id="1421715"/>
    <lineage>
        <taxon>Eukaryota</taxon>
        <taxon>Metazoa</taxon>
        <taxon>Ecdysozoa</taxon>
        <taxon>Arthropoda</taxon>
        <taxon>Hexapoda</taxon>
        <taxon>Insecta</taxon>
        <taxon>Pterygota</taxon>
        <taxon>Neoptera</taxon>
        <taxon>Endopterygota</taxon>
        <taxon>Coleoptera</taxon>
        <taxon>Polyphaga</taxon>
        <taxon>Elateriformia</taxon>
        <taxon>Elateroidea</taxon>
        <taxon>Lampyridae</taxon>
        <taxon>Luciolinae</taxon>
        <taxon>Aquatica</taxon>
    </lineage>
</organism>
<proteinExistence type="predicted"/>
<gene>
    <name evidence="2" type="ORF">RN001_004175</name>
</gene>
<accession>A0AAN7PE37</accession>
<dbReference type="Gene3D" id="2.40.70.10">
    <property type="entry name" value="Acid Proteases"/>
    <property type="match status" value="1"/>
</dbReference>
<dbReference type="InterPro" id="IPR021109">
    <property type="entry name" value="Peptidase_aspartic_dom_sf"/>
</dbReference>
<evidence type="ECO:0000313" key="2">
    <source>
        <dbReference type="EMBL" id="KAK4880856.1"/>
    </source>
</evidence>
<feature type="region of interest" description="Disordered" evidence="1">
    <location>
        <begin position="375"/>
        <end position="395"/>
    </location>
</feature>
<dbReference type="AlphaFoldDB" id="A0AAN7PE37"/>
<comment type="caution">
    <text evidence="2">The sequence shown here is derived from an EMBL/GenBank/DDBJ whole genome shotgun (WGS) entry which is preliminary data.</text>
</comment>
<evidence type="ECO:0008006" key="4">
    <source>
        <dbReference type="Google" id="ProtNLM"/>
    </source>
</evidence>
<feature type="region of interest" description="Disordered" evidence="1">
    <location>
        <begin position="614"/>
        <end position="634"/>
    </location>
</feature>
<name>A0AAN7PE37_9COLE</name>
<evidence type="ECO:0000313" key="3">
    <source>
        <dbReference type="Proteomes" id="UP001353858"/>
    </source>
</evidence>
<dbReference type="CDD" id="cd00303">
    <property type="entry name" value="retropepsin_like"/>
    <property type="match status" value="1"/>
</dbReference>
<feature type="compositionally biased region" description="Basic and acidic residues" evidence="1">
    <location>
        <begin position="375"/>
        <end position="386"/>
    </location>
</feature>
<dbReference type="Proteomes" id="UP001353858">
    <property type="component" value="Unassembled WGS sequence"/>
</dbReference>
<keyword evidence="3" id="KW-1185">Reference proteome</keyword>
<protein>
    <recommendedName>
        <fullName evidence="4">Peptidase A2 domain-containing protein</fullName>
    </recommendedName>
</protein>
<reference evidence="3" key="1">
    <citation type="submission" date="2023-01" db="EMBL/GenBank/DDBJ databases">
        <title>Key to firefly adult light organ development and bioluminescence: homeobox transcription factors regulate luciferase expression and transportation to peroxisome.</title>
        <authorList>
            <person name="Fu X."/>
        </authorList>
    </citation>
    <scope>NUCLEOTIDE SEQUENCE [LARGE SCALE GENOMIC DNA]</scope>
</reference>
<sequence>MIYLYVNGVKRKFLLDSGSAITIIKENTLDNLEIHNVGDILLAGITGEGLQAIGMVKLNFGTQPNVVNCVFNVIVCGNNLVVGASGIIGRDFLGLTNSIINYKNNTLQIWNELIPISYEREDIFANIYNYNQGLSTNKEKIGVNYELVEKESVTSKKEKGISYELANKFPLYPSTQERSTNTQDINTEEDYDNEIFYDALQDMPQKQSENVYDSTLFEDRYLKLGTKENQTNGTKIKEFFNKSSQETTSRICHRKNIHGIGEIKETENLNSAHSAKLQYDSGNIPTIKEKTRKAAPDWTAKVEIIQYGELSEEEEDFHSAFKQRQQNFIINKANNEREKLHNNIQSSQLQVRNEITKETNFCVDTSLAKPAKLLQDENDSKLEHTSTEQNSKKHFSNDRITENNVIKLADEIIIPAWCEIDCAAINKNFDKLLGEFIEVQPDKTGNNGVFAAHLIHKNTELITVRLINVNNYEVLLRKNCHIANAQPVYKIIENKDRKAVRKVCTIEPTNTDWIDKYFDFRLLDMHTIGLLHELISRYSDIFSEGEIKSEEHPIATPLWDRDTIKEQQQIDNFCKTILNQLQDQNEDNFGFYQDCEGLLYKSEDKKDILKLFTPDTTEQEESTDEANNPLNNWDVDKVDDVEESNDAVTQQDVTLTILQGLEQQRAINQQERQPLKEPRNWKLNISRNTRRLIKENTENLGDLQNLGSVEQDGVRASSRLRLRSNK</sequence>